<evidence type="ECO:0000259" key="6">
    <source>
        <dbReference type="Pfam" id="PF03151"/>
    </source>
</evidence>
<feature type="transmembrane region" description="Helical" evidence="5">
    <location>
        <begin position="364"/>
        <end position="381"/>
    </location>
</feature>
<reference evidence="7 8" key="1">
    <citation type="submission" date="2020-08" db="EMBL/GenBank/DDBJ databases">
        <title>Plant Genome Project.</title>
        <authorList>
            <person name="Zhang R.-G."/>
        </authorList>
    </citation>
    <scope>NUCLEOTIDE SEQUENCE [LARGE SCALE GENOMIC DNA]</scope>
    <source>
        <tissue evidence="7">Rhizome</tissue>
    </source>
</reference>
<gene>
    <name evidence="7" type="ORF">ZIOFF_066052</name>
</gene>
<feature type="transmembrane region" description="Helical" evidence="5">
    <location>
        <begin position="134"/>
        <end position="162"/>
    </location>
</feature>
<dbReference type="EMBL" id="JACMSC010000018">
    <property type="protein sequence ID" value="KAG6476804.1"/>
    <property type="molecule type" value="Genomic_DNA"/>
</dbReference>
<protein>
    <recommendedName>
        <fullName evidence="6">Sugar phosphate transporter domain-containing protein</fullName>
    </recommendedName>
</protein>
<sequence length="426" mass="47912">MARVLRFLPLVQLFRCLPLHRSRQEGWRRQVSPVAEAADPFAVLSPAWPTGSVADERNLIWSCQIFTVLLYLDRATPPERIASHAAAAGGKQKASRLRHVAGWRWRPPLRPLPPKGAIPSSDLLLVQLSFAAKYPALVTGFFFFMCFVSVIHLLVGLLYCLVSWSVGLPKRNPIDLNLLKLLIPVAVCHALGRVTSNVSFDTVAVAFTHTIKALEPFFNAAASQFILGQQIPLTLWLLLAVVVIDTVSMASLTELSFNWTDFISAMISNVSFTYRSSFFYESHGYFIEMDNTNIYAYISIIALFVCIPPTILDDKPSVVKCQVCNLIIDRFAMKIVCFLTQDDQQVATNTLERVAPLTQAVGNVLKRVFLIGFLIIIFGMSRHRGTRFQHRQALALALPLLVLPSTSILRQRWKRRKEYVFLHNAT</sequence>
<accession>A0A8J5K7E0</accession>
<dbReference type="Proteomes" id="UP000734854">
    <property type="component" value="Unassembled WGS sequence"/>
</dbReference>
<keyword evidence="4 5" id="KW-0472">Membrane</keyword>
<feature type="transmembrane region" description="Helical" evidence="5">
    <location>
        <begin position="393"/>
        <end position="409"/>
    </location>
</feature>
<keyword evidence="3 5" id="KW-1133">Transmembrane helix</keyword>
<evidence type="ECO:0000256" key="5">
    <source>
        <dbReference type="SAM" id="Phobius"/>
    </source>
</evidence>
<keyword evidence="2 5" id="KW-0812">Transmembrane</keyword>
<comment type="caution">
    <text evidence="7">The sequence shown here is derived from an EMBL/GenBank/DDBJ whole genome shotgun (WGS) entry which is preliminary data.</text>
</comment>
<proteinExistence type="predicted"/>
<evidence type="ECO:0000256" key="1">
    <source>
        <dbReference type="ARBA" id="ARBA00004141"/>
    </source>
</evidence>
<evidence type="ECO:0000256" key="2">
    <source>
        <dbReference type="ARBA" id="ARBA00022692"/>
    </source>
</evidence>
<comment type="subcellular location">
    <subcellularLocation>
        <location evidence="1">Membrane</location>
        <topology evidence="1">Multi-pass membrane protein</topology>
    </subcellularLocation>
</comment>
<feature type="domain" description="Sugar phosphate transporter" evidence="6">
    <location>
        <begin position="144"/>
        <end position="379"/>
    </location>
</feature>
<evidence type="ECO:0000313" key="7">
    <source>
        <dbReference type="EMBL" id="KAG6476804.1"/>
    </source>
</evidence>
<dbReference type="InterPro" id="IPR050186">
    <property type="entry name" value="TPT_transporter"/>
</dbReference>
<organism evidence="7 8">
    <name type="scientific">Zingiber officinale</name>
    <name type="common">Ginger</name>
    <name type="synonym">Amomum zingiber</name>
    <dbReference type="NCBI Taxonomy" id="94328"/>
    <lineage>
        <taxon>Eukaryota</taxon>
        <taxon>Viridiplantae</taxon>
        <taxon>Streptophyta</taxon>
        <taxon>Embryophyta</taxon>
        <taxon>Tracheophyta</taxon>
        <taxon>Spermatophyta</taxon>
        <taxon>Magnoliopsida</taxon>
        <taxon>Liliopsida</taxon>
        <taxon>Zingiberales</taxon>
        <taxon>Zingiberaceae</taxon>
        <taxon>Zingiber</taxon>
    </lineage>
</organism>
<feature type="transmembrane region" description="Helical" evidence="5">
    <location>
        <begin position="233"/>
        <end position="252"/>
    </location>
</feature>
<evidence type="ECO:0000256" key="4">
    <source>
        <dbReference type="ARBA" id="ARBA00023136"/>
    </source>
</evidence>
<dbReference type="GO" id="GO:0016020">
    <property type="term" value="C:membrane"/>
    <property type="evidence" value="ECO:0007669"/>
    <property type="project" value="UniProtKB-SubCell"/>
</dbReference>
<dbReference type="InterPro" id="IPR004853">
    <property type="entry name" value="Sugar_P_trans_dom"/>
</dbReference>
<evidence type="ECO:0000256" key="3">
    <source>
        <dbReference type="ARBA" id="ARBA00022989"/>
    </source>
</evidence>
<dbReference type="AlphaFoldDB" id="A0A8J5K7E0"/>
<name>A0A8J5K7E0_ZINOF</name>
<keyword evidence="8" id="KW-1185">Reference proteome</keyword>
<evidence type="ECO:0000313" key="8">
    <source>
        <dbReference type="Proteomes" id="UP000734854"/>
    </source>
</evidence>
<dbReference type="Pfam" id="PF03151">
    <property type="entry name" value="TPT"/>
    <property type="match status" value="1"/>
</dbReference>
<feature type="transmembrane region" description="Helical" evidence="5">
    <location>
        <begin position="294"/>
        <end position="312"/>
    </location>
</feature>
<dbReference type="PANTHER" id="PTHR11132">
    <property type="entry name" value="SOLUTE CARRIER FAMILY 35"/>
    <property type="match status" value="1"/>
</dbReference>